<keyword evidence="7 9" id="KW-0472">Membrane</keyword>
<dbReference type="EMBL" id="BAAAEI010000012">
    <property type="protein sequence ID" value="GAA0357996.1"/>
    <property type="molecule type" value="Genomic_DNA"/>
</dbReference>
<keyword evidence="2" id="KW-0813">Transport</keyword>
<evidence type="ECO:0000256" key="2">
    <source>
        <dbReference type="ARBA" id="ARBA00022448"/>
    </source>
</evidence>
<evidence type="ECO:0000256" key="1">
    <source>
        <dbReference type="ARBA" id="ARBA00004167"/>
    </source>
</evidence>
<dbReference type="PRINTS" id="PR01506">
    <property type="entry name" value="TATBPROTEIN"/>
</dbReference>
<accession>A0ABN0X8S3</accession>
<keyword evidence="5 9" id="KW-1133">Transmembrane helix</keyword>
<evidence type="ECO:0000256" key="3">
    <source>
        <dbReference type="ARBA" id="ARBA00022692"/>
    </source>
</evidence>
<proteinExistence type="predicted"/>
<evidence type="ECO:0000313" key="11">
    <source>
        <dbReference type="Proteomes" id="UP001501757"/>
    </source>
</evidence>
<gene>
    <name evidence="10" type="ORF">GCM10009092_22750</name>
</gene>
<dbReference type="Gene3D" id="1.20.5.3310">
    <property type="match status" value="1"/>
</dbReference>
<feature type="compositionally biased region" description="Polar residues" evidence="8">
    <location>
        <begin position="103"/>
        <end position="118"/>
    </location>
</feature>
<feature type="transmembrane region" description="Helical" evidence="9">
    <location>
        <begin position="6"/>
        <end position="29"/>
    </location>
</feature>
<evidence type="ECO:0000256" key="4">
    <source>
        <dbReference type="ARBA" id="ARBA00022927"/>
    </source>
</evidence>
<dbReference type="Pfam" id="PF02416">
    <property type="entry name" value="TatA_B_E"/>
    <property type="match status" value="1"/>
</dbReference>
<keyword evidence="6" id="KW-0811">Translocation</keyword>
<comment type="caution">
    <text evidence="10">The sequence shown here is derived from an EMBL/GenBank/DDBJ whole genome shotgun (WGS) entry which is preliminary data.</text>
</comment>
<evidence type="ECO:0000313" key="10">
    <source>
        <dbReference type="EMBL" id="GAA0357996.1"/>
    </source>
</evidence>
<sequence length="118" mass="13507">MFDLSWMELLFVAVMALIVIGPKDLPALFRTGGKLMAKARRIYKDMLGSISQLEREVDMASGKTSQPDEQWRQWLPDEVRNLPADFTPGSMSAEQHAERRTQLDQARQQAMQSKEQQP</sequence>
<dbReference type="Proteomes" id="UP001501757">
    <property type="component" value="Unassembled WGS sequence"/>
</dbReference>
<keyword evidence="4" id="KW-0653">Protein transport</keyword>
<feature type="region of interest" description="Disordered" evidence="8">
    <location>
        <begin position="83"/>
        <end position="118"/>
    </location>
</feature>
<dbReference type="InterPro" id="IPR003369">
    <property type="entry name" value="TatA/B/E"/>
</dbReference>
<evidence type="ECO:0008006" key="12">
    <source>
        <dbReference type="Google" id="ProtNLM"/>
    </source>
</evidence>
<dbReference type="RefSeq" id="WP_343844995.1">
    <property type="nucleotide sequence ID" value="NZ_BAAAEI010000012.1"/>
</dbReference>
<keyword evidence="3 9" id="KW-0812">Transmembrane</keyword>
<evidence type="ECO:0000256" key="9">
    <source>
        <dbReference type="SAM" id="Phobius"/>
    </source>
</evidence>
<evidence type="ECO:0000256" key="5">
    <source>
        <dbReference type="ARBA" id="ARBA00022989"/>
    </source>
</evidence>
<reference evidence="10 11" key="1">
    <citation type="journal article" date="2019" name="Int. J. Syst. Evol. Microbiol.">
        <title>The Global Catalogue of Microorganisms (GCM) 10K type strain sequencing project: providing services to taxonomists for standard genome sequencing and annotation.</title>
        <authorList>
            <consortium name="The Broad Institute Genomics Platform"/>
            <consortium name="The Broad Institute Genome Sequencing Center for Infectious Disease"/>
            <person name="Wu L."/>
            <person name="Ma J."/>
        </authorList>
    </citation>
    <scope>NUCLEOTIDE SEQUENCE [LARGE SCALE GENOMIC DNA]</scope>
    <source>
        <strain evidence="10 11">JCM 13378</strain>
    </source>
</reference>
<name>A0ABN0X8S3_9ALTE</name>
<comment type="subcellular location">
    <subcellularLocation>
        <location evidence="1">Membrane</location>
        <topology evidence="1">Single-pass membrane protein</topology>
    </subcellularLocation>
</comment>
<evidence type="ECO:0000256" key="6">
    <source>
        <dbReference type="ARBA" id="ARBA00023010"/>
    </source>
</evidence>
<evidence type="ECO:0000256" key="7">
    <source>
        <dbReference type="ARBA" id="ARBA00023136"/>
    </source>
</evidence>
<evidence type="ECO:0000256" key="8">
    <source>
        <dbReference type="SAM" id="MobiDB-lite"/>
    </source>
</evidence>
<protein>
    <recommendedName>
        <fullName evidence="12">Sec-independent protein translocase protein TatB</fullName>
    </recommendedName>
</protein>
<organism evidence="10 11">
    <name type="scientific">Bowmanella denitrificans</name>
    <dbReference type="NCBI Taxonomy" id="366582"/>
    <lineage>
        <taxon>Bacteria</taxon>
        <taxon>Pseudomonadati</taxon>
        <taxon>Pseudomonadota</taxon>
        <taxon>Gammaproteobacteria</taxon>
        <taxon>Alteromonadales</taxon>
        <taxon>Alteromonadaceae</taxon>
        <taxon>Bowmanella</taxon>
    </lineage>
</organism>
<keyword evidence="11" id="KW-1185">Reference proteome</keyword>